<dbReference type="OrthoDB" id="9759431at2"/>
<dbReference type="HOGENOM" id="CLU_000445_70_44_7"/>
<evidence type="ECO:0000256" key="5">
    <source>
        <dbReference type="ARBA" id="ARBA00023136"/>
    </source>
</evidence>
<evidence type="ECO:0000256" key="3">
    <source>
        <dbReference type="ARBA" id="ARBA00022692"/>
    </source>
</evidence>
<dbReference type="InterPro" id="IPR000014">
    <property type="entry name" value="PAS"/>
</dbReference>
<evidence type="ECO:0000313" key="12">
    <source>
        <dbReference type="EMBL" id="AGF77959.1"/>
    </source>
</evidence>
<dbReference type="SUPFAM" id="SSF158472">
    <property type="entry name" value="HAMP domain-like"/>
    <property type="match status" value="1"/>
</dbReference>
<dbReference type="SUPFAM" id="SSF141868">
    <property type="entry name" value="EAL domain-like"/>
    <property type="match status" value="1"/>
</dbReference>
<dbReference type="CDD" id="cd12912">
    <property type="entry name" value="PDC2_MCP_like"/>
    <property type="match status" value="1"/>
</dbReference>
<dbReference type="InterPro" id="IPR043128">
    <property type="entry name" value="Rev_trsase/Diguanyl_cyclase"/>
</dbReference>
<name>M1NE36_DESSD</name>
<dbReference type="SUPFAM" id="SSF55073">
    <property type="entry name" value="Nucleotide cyclase"/>
    <property type="match status" value="1"/>
</dbReference>
<dbReference type="InterPro" id="IPR052155">
    <property type="entry name" value="Biofilm_reg_signaling"/>
</dbReference>
<dbReference type="SMART" id="SM00091">
    <property type="entry name" value="PAS"/>
    <property type="match status" value="2"/>
</dbReference>
<dbReference type="InterPro" id="IPR033479">
    <property type="entry name" value="dCache_1"/>
</dbReference>
<dbReference type="Pfam" id="PF00989">
    <property type="entry name" value="PAS"/>
    <property type="match status" value="1"/>
</dbReference>
<dbReference type="Pfam" id="PF02743">
    <property type="entry name" value="dCache_1"/>
    <property type="match status" value="1"/>
</dbReference>
<dbReference type="eggNOG" id="COG5000">
    <property type="taxonomic scope" value="Bacteria"/>
</dbReference>
<organism evidence="12 13">
    <name type="scientific">Desulfocapsa sulfexigens (strain DSM 10523 / SB164P1)</name>
    <dbReference type="NCBI Taxonomy" id="1167006"/>
    <lineage>
        <taxon>Bacteria</taxon>
        <taxon>Pseudomonadati</taxon>
        <taxon>Thermodesulfobacteriota</taxon>
        <taxon>Desulfobulbia</taxon>
        <taxon>Desulfobulbales</taxon>
        <taxon>Desulfocapsaceae</taxon>
        <taxon>Desulfocapsa</taxon>
    </lineage>
</organism>
<dbReference type="PROSITE" id="PS50883">
    <property type="entry name" value="EAL"/>
    <property type="match status" value="1"/>
</dbReference>
<keyword evidence="13" id="KW-1185">Reference proteome</keyword>
<dbReference type="NCBIfam" id="TIGR00254">
    <property type="entry name" value="GGDEF"/>
    <property type="match status" value="1"/>
</dbReference>
<feature type="domain" description="EAL" evidence="9">
    <location>
        <begin position="817"/>
        <end position="1068"/>
    </location>
</feature>
<evidence type="ECO:0000256" key="1">
    <source>
        <dbReference type="ARBA" id="ARBA00004651"/>
    </source>
</evidence>
<dbReference type="Pfam" id="PF13188">
    <property type="entry name" value="PAS_8"/>
    <property type="match status" value="1"/>
</dbReference>
<keyword evidence="3 6" id="KW-0812">Transmembrane</keyword>
<evidence type="ECO:0000259" key="8">
    <source>
        <dbReference type="PROSITE" id="PS50113"/>
    </source>
</evidence>
<dbReference type="Gene3D" id="6.10.340.10">
    <property type="match status" value="1"/>
</dbReference>
<dbReference type="RefSeq" id="WP_015403650.1">
    <property type="nucleotide sequence ID" value="NC_020304.1"/>
</dbReference>
<evidence type="ECO:0000256" key="2">
    <source>
        <dbReference type="ARBA" id="ARBA00022475"/>
    </source>
</evidence>
<feature type="transmembrane region" description="Helical" evidence="6">
    <location>
        <begin position="313"/>
        <end position="333"/>
    </location>
</feature>
<dbReference type="PROSITE" id="PS50885">
    <property type="entry name" value="HAMP"/>
    <property type="match status" value="1"/>
</dbReference>
<evidence type="ECO:0000256" key="4">
    <source>
        <dbReference type="ARBA" id="ARBA00022989"/>
    </source>
</evidence>
<dbReference type="PATRIC" id="fig|1167006.5.peg.1542"/>
<keyword evidence="4 6" id="KW-1133">Transmembrane helix</keyword>
<dbReference type="InterPro" id="IPR035965">
    <property type="entry name" value="PAS-like_dom_sf"/>
</dbReference>
<feature type="domain" description="PAS" evidence="7">
    <location>
        <begin position="519"/>
        <end position="575"/>
    </location>
</feature>
<evidence type="ECO:0000259" key="11">
    <source>
        <dbReference type="PROSITE" id="PS50887"/>
    </source>
</evidence>
<dbReference type="Gene3D" id="3.30.450.20">
    <property type="entry name" value="PAS domain"/>
    <property type="match status" value="3"/>
</dbReference>
<evidence type="ECO:0000256" key="6">
    <source>
        <dbReference type="SAM" id="Phobius"/>
    </source>
</evidence>
<dbReference type="Pfam" id="PF00672">
    <property type="entry name" value="HAMP"/>
    <property type="match status" value="1"/>
</dbReference>
<dbReference type="PANTHER" id="PTHR44757:SF2">
    <property type="entry name" value="BIOFILM ARCHITECTURE MAINTENANCE PROTEIN MBAA"/>
    <property type="match status" value="1"/>
</dbReference>
<evidence type="ECO:0000259" key="10">
    <source>
        <dbReference type="PROSITE" id="PS50885"/>
    </source>
</evidence>
<dbReference type="Gene3D" id="3.30.70.270">
    <property type="match status" value="1"/>
</dbReference>
<dbReference type="InterPro" id="IPR003660">
    <property type="entry name" value="HAMP_dom"/>
</dbReference>
<dbReference type="Gene3D" id="3.20.20.450">
    <property type="entry name" value="EAL domain"/>
    <property type="match status" value="1"/>
</dbReference>
<dbReference type="AlphaFoldDB" id="M1NE36"/>
<dbReference type="FunFam" id="3.30.70.270:FF:000001">
    <property type="entry name" value="Diguanylate cyclase domain protein"/>
    <property type="match status" value="1"/>
</dbReference>
<dbReference type="CDD" id="cd00130">
    <property type="entry name" value="PAS"/>
    <property type="match status" value="2"/>
</dbReference>
<dbReference type="PROSITE" id="PS50113">
    <property type="entry name" value="PAC"/>
    <property type="match status" value="1"/>
</dbReference>
<feature type="domain" description="GGDEF" evidence="11">
    <location>
        <begin position="675"/>
        <end position="808"/>
    </location>
</feature>
<dbReference type="GO" id="GO:0007165">
    <property type="term" value="P:signal transduction"/>
    <property type="evidence" value="ECO:0007669"/>
    <property type="project" value="InterPro"/>
</dbReference>
<feature type="transmembrane region" description="Helical" evidence="6">
    <location>
        <begin position="40"/>
        <end position="63"/>
    </location>
</feature>
<dbReference type="SMART" id="SM00086">
    <property type="entry name" value="PAC"/>
    <property type="match status" value="2"/>
</dbReference>
<evidence type="ECO:0000259" key="7">
    <source>
        <dbReference type="PROSITE" id="PS50112"/>
    </source>
</evidence>
<comment type="subcellular location">
    <subcellularLocation>
        <location evidence="1">Cell membrane</location>
        <topology evidence="1">Multi-pass membrane protein</topology>
    </subcellularLocation>
</comment>
<dbReference type="Pfam" id="PF00563">
    <property type="entry name" value="EAL"/>
    <property type="match status" value="1"/>
</dbReference>
<dbReference type="Proteomes" id="UP000011721">
    <property type="component" value="Chromosome"/>
</dbReference>
<keyword evidence="2" id="KW-1003">Cell membrane</keyword>
<evidence type="ECO:0000313" key="13">
    <source>
        <dbReference type="Proteomes" id="UP000011721"/>
    </source>
</evidence>
<dbReference type="SMART" id="SM00052">
    <property type="entry name" value="EAL"/>
    <property type="match status" value="1"/>
</dbReference>
<dbReference type="GO" id="GO:0003824">
    <property type="term" value="F:catalytic activity"/>
    <property type="evidence" value="ECO:0007669"/>
    <property type="project" value="UniProtKB-ARBA"/>
</dbReference>
<accession>M1NE36</accession>
<dbReference type="PROSITE" id="PS50887">
    <property type="entry name" value="GGDEF"/>
    <property type="match status" value="1"/>
</dbReference>
<dbReference type="InterPro" id="IPR000160">
    <property type="entry name" value="GGDEF_dom"/>
</dbReference>
<dbReference type="PANTHER" id="PTHR44757">
    <property type="entry name" value="DIGUANYLATE CYCLASE DGCP"/>
    <property type="match status" value="1"/>
</dbReference>
<dbReference type="STRING" id="1167006.UWK_01399"/>
<dbReference type="Pfam" id="PF00990">
    <property type="entry name" value="GGDEF"/>
    <property type="match status" value="1"/>
</dbReference>
<dbReference type="InterPro" id="IPR001610">
    <property type="entry name" value="PAC"/>
</dbReference>
<feature type="domain" description="PAC" evidence="8">
    <location>
        <begin position="590"/>
        <end position="643"/>
    </location>
</feature>
<protein>
    <submittedName>
        <fullName evidence="12">PAS domain S-box/diguanylate cyclase (GGDEF) domain-containing protein</fullName>
    </submittedName>
</protein>
<keyword evidence="5 6" id="KW-0472">Membrane</keyword>
<dbReference type="KEGG" id="dsf:UWK_01399"/>
<dbReference type="GO" id="GO:0005886">
    <property type="term" value="C:plasma membrane"/>
    <property type="evidence" value="ECO:0007669"/>
    <property type="project" value="UniProtKB-SubCell"/>
</dbReference>
<dbReference type="eggNOG" id="COG2202">
    <property type="taxonomic scope" value="Bacteria"/>
</dbReference>
<dbReference type="CDD" id="cd01948">
    <property type="entry name" value="EAL"/>
    <property type="match status" value="1"/>
</dbReference>
<gene>
    <name evidence="12" type="ordered locus">UWK_01399</name>
</gene>
<dbReference type="GO" id="GO:0006355">
    <property type="term" value="P:regulation of DNA-templated transcription"/>
    <property type="evidence" value="ECO:0007669"/>
    <property type="project" value="InterPro"/>
</dbReference>
<dbReference type="CDD" id="cd06225">
    <property type="entry name" value="HAMP"/>
    <property type="match status" value="1"/>
</dbReference>
<dbReference type="InterPro" id="IPR000700">
    <property type="entry name" value="PAS-assoc_C"/>
</dbReference>
<dbReference type="InterPro" id="IPR001633">
    <property type="entry name" value="EAL_dom"/>
</dbReference>
<dbReference type="InterPro" id="IPR013767">
    <property type="entry name" value="PAS_fold"/>
</dbReference>
<dbReference type="InterPro" id="IPR035919">
    <property type="entry name" value="EAL_sf"/>
</dbReference>
<evidence type="ECO:0000259" key="9">
    <source>
        <dbReference type="PROSITE" id="PS50883"/>
    </source>
</evidence>
<proteinExistence type="predicted"/>
<dbReference type="SMART" id="SM00304">
    <property type="entry name" value="HAMP"/>
    <property type="match status" value="1"/>
</dbReference>
<dbReference type="eggNOG" id="COG5001">
    <property type="taxonomic scope" value="Bacteria"/>
</dbReference>
<dbReference type="EMBL" id="CP003985">
    <property type="protein sequence ID" value="AGF77959.1"/>
    <property type="molecule type" value="Genomic_DNA"/>
</dbReference>
<reference evidence="13" key="1">
    <citation type="journal article" date="2013" name="Stand. Genomic Sci.">
        <title>Complete genome sequence of Desulfocapsa sulfexigens, a marine deltaproteobacterium specialized in disproportionating inorganic sulfur compounds.</title>
        <authorList>
            <person name="Finster K.W."/>
            <person name="Kjeldsen K.U."/>
            <person name="Kube M."/>
            <person name="Reinhardt R."/>
            <person name="Mussmann M."/>
            <person name="Amann R."/>
            <person name="Schreiber L."/>
        </authorList>
    </citation>
    <scope>NUCLEOTIDE SEQUENCE [LARGE SCALE GENOMIC DNA]</scope>
    <source>
        <strain evidence="13">DSM 10523 / SB164P1</strain>
    </source>
</reference>
<dbReference type="NCBIfam" id="TIGR00229">
    <property type="entry name" value="sensory_box"/>
    <property type="match status" value="2"/>
</dbReference>
<feature type="domain" description="HAMP" evidence="10">
    <location>
        <begin position="337"/>
        <end position="395"/>
    </location>
</feature>
<sequence>MAESTPIQKCKEKKIPERSLRLLMGRLKIDQNRYGIKKKLIFVICLFLTVLLGLIALFTSYYFRQATRTLLLEQQTLLVSTMAHELDEYITSTQDVLVQFSKKFSPTVFADPQADRNFLENHDLQKKLFSYGLFLLDDQGTPVFFNGKISYVAGPEFFSDIFSATRKSNKPCIFMPKLCPVTQHPIVIMTALFYDKNGKVKGVVGGVIDLLGEQNVFSNLLTMKIGKTGYPYLFAPDRTMILHPVASRIMKKDVEPGKNILFDRALTGFEGAGETVNSRGLHTFVAFKHLESTGWILAINYPVADAFSSIRSYFVYFLVGMITILLLSTLLALRIADKIIKPLLELTAQAEKISRITQHSTLTTDLTLFQQYSGEIGTLATAFNTMLQQLQQRMSEFELNLQVVFDHTDKGIIIHDQEGRILAANLPAQHLFDCDESTMSSLTVLDLSAESVDKHAALSQIIQRIQDGETLILPWRCQRLADRSKFDAEIYYTPIIWNNEPVLMGMIEDITEKKEQNALIHRLSTALEQSANVIVITDRDGVIEYVNPSMEEITGYSVAEVIGKTPRILKSGTHPPEFYEELWATIKAGKSWRGEICNKHKDGHFIWESTVITPIIENQKITHFVAIKEDISQRKIHEQELYRQANYDKLTGLPNRNLLNTYFNDIMADFTTGSEKLVLMLMDLDDFKTVNDSLGHSVGDSLLQAVGERLKDCIYQEDMLVRMGGDEFVIVPRHICTNDHIEAMASHVLDSFIAPFDLQEQEVFITASIGIAVFPEDGETLEELLRNVDSAMYQSKNKGRNTVERYSGRLSEALNEKLRLTAMLRRALEQKEYLLYYQPQQELATGKVECFEALLRWQPQSEAMIFPDKFIPILEETGMIVSVGEWVLREVCFQVTCWQTKGIAIQHASVNVSLRQFQRPDIVKELLSIVTESGVDPSIICLELTESIMMDNFRENLHKLQALRTAGFSVSIDDFGTGYSSLNYLRRMQIQELKIDRSFINALSEDTTLVNAILGMARGLGLRIVAEGVETEEQKSFLRAHNCEFMQGYLLSRPLPAEQFEAFILSLGAATTDNPQQLKKNVKISR</sequence>
<dbReference type="InterPro" id="IPR029787">
    <property type="entry name" value="Nucleotide_cyclase"/>
</dbReference>
<dbReference type="SMART" id="SM00267">
    <property type="entry name" value="GGDEF"/>
    <property type="match status" value="1"/>
</dbReference>
<dbReference type="SUPFAM" id="SSF55785">
    <property type="entry name" value="PYP-like sensor domain (PAS domain)"/>
    <property type="match status" value="2"/>
</dbReference>
<dbReference type="PROSITE" id="PS50112">
    <property type="entry name" value="PAS"/>
    <property type="match status" value="1"/>
</dbReference>
<dbReference type="CDD" id="cd01949">
    <property type="entry name" value="GGDEF"/>
    <property type="match status" value="1"/>
</dbReference>